<keyword evidence="1" id="KW-0812">Transmembrane</keyword>
<keyword evidence="1" id="KW-1133">Transmembrane helix</keyword>
<organism evidence="2 3">
    <name type="scientific">Nocardioides agri</name>
    <dbReference type="NCBI Taxonomy" id="2682843"/>
    <lineage>
        <taxon>Bacteria</taxon>
        <taxon>Bacillati</taxon>
        <taxon>Actinomycetota</taxon>
        <taxon>Actinomycetes</taxon>
        <taxon>Propionibacteriales</taxon>
        <taxon>Nocardioidaceae</taxon>
        <taxon>Nocardioides</taxon>
    </lineage>
</organism>
<accession>A0A6L6XKR2</accession>
<evidence type="ECO:0008006" key="4">
    <source>
        <dbReference type="Google" id="ProtNLM"/>
    </source>
</evidence>
<dbReference type="RefSeq" id="WP_157339826.1">
    <property type="nucleotide sequence ID" value="NZ_WSEK01000003.1"/>
</dbReference>
<evidence type="ECO:0000313" key="2">
    <source>
        <dbReference type="EMBL" id="MVQ47690.1"/>
    </source>
</evidence>
<evidence type="ECO:0000313" key="3">
    <source>
        <dbReference type="Proteomes" id="UP000473525"/>
    </source>
</evidence>
<evidence type="ECO:0000256" key="1">
    <source>
        <dbReference type="SAM" id="Phobius"/>
    </source>
</evidence>
<keyword evidence="1" id="KW-0472">Membrane</keyword>
<comment type="caution">
    <text evidence="2">The sequence shown here is derived from an EMBL/GenBank/DDBJ whole genome shotgun (WGS) entry which is preliminary data.</text>
</comment>
<feature type="transmembrane region" description="Helical" evidence="1">
    <location>
        <begin position="45"/>
        <end position="68"/>
    </location>
</feature>
<dbReference type="Proteomes" id="UP000473525">
    <property type="component" value="Unassembled WGS sequence"/>
</dbReference>
<dbReference type="EMBL" id="WSEK01000003">
    <property type="protein sequence ID" value="MVQ47690.1"/>
    <property type="molecule type" value="Genomic_DNA"/>
</dbReference>
<keyword evidence="3" id="KW-1185">Reference proteome</keyword>
<reference evidence="2 3" key="1">
    <citation type="submission" date="2019-12" db="EMBL/GenBank/DDBJ databases">
        <authorList>
            <person name="Huq M.A."/>
        </authorList>
    </citation>
    <scope>NUCLEOTIDE SEQUENCE [LARGE SCALE GENOMIC DNA]</scope>
    <source>
        <strain evidence="2 3">MAH-18</strain>
    </source>
</reference>
<protein>
    <recommendedName>
        <fullName evidence="4">DUF4367 domain-containing protein</fullName>
    </recommendedName>
</protein>
<sequence>MSDTLEQDLRALAGDLRVPEPGPALAGAVLARVAVPPPARGRVRWVVAVAVAVLLAGLAASPVGARVVEWFDFHGVMVREDDTVPGGTPAVPSEPGASLEGAAFDPLVPAELGPPDGVGVSDGGDLVSMSWTTADGTVRIDEFAAGLDPYFWKSSPVAQHVDVDGRDAIWFPVPHEVVVVPEGGAQETHAPRLAGQTLVVPVGAVTVRIEGEDLDLVRAVEIAASLE</sequence>
<name>A0A6L6XKR2_9ACTN</name>
<dbReference type="AlphaFoldDB" id="A0A6L6XKR2"/>
<proteinExistence type="predicted"/>
<gene>
    <name evidence="2" type="ORF">GON03_00740</name>
</gene>